<dbReference type="OrthoDB" id="2423701at2759"/>
<evidence type="ECO:0000256" key="4">
    <source>
        <dbReference type="ARBA" id="ARBA00022737"/>
    </source>
</evidence>
<dbReference type="SUPFAM" id="SSF48452">
    <property type="entry name" value="TPR-like"/>
    <property type="match status" value="1"/>
</dbReference>
<feature type="region of interest" description="Disordered" evidence="7">
    <location>
        <begin position="222"/>
        <end position="281"/>
    </location>
</feature>
<keyword evidence="2" id="KW-0150">Chloroplast</keyword>
<evidence type="ECO:0000256" key="3">
    <source>
        <dbReference type="ARBA" id="ARBA00022640"/>
    </source>
</evidence>
<proteinExistence type="predicted"/>
<reference evidence="8" key="1">
    <citation type="journal article" date="2022" name="Proc. Natl. Acad. Sci. U.S.A.">
        <title>Life cycle and functional genomics of the unicellular red alga Galdieria for elucidating algal and plant evolution and industrial use.</title>
        <authorList>
            <person name="Hirooka S."/>
            <person name="Itabashi T."/>
            <person name="Ichinose T.M."/>
            <person name="Onuma R."/>
            <person name="Fujiwara T."/>
            <person name="Yamashita S."/>
            <person name="Jong L.W."/>
            <person name="Tomita R."/>
            <person name="Iwane A.H."/>
            <person name="Miyagishima S.Y."/>
        </authorList>
    </citation>
    <scope>NUCLEOTIDE SEQUENCE</scope>
    <source>
        <strain evidence="8">NBRC 102759</strain>
    </source>
</reference>
<evidence type="ECO:0000256" key="5">
    <source>
        <dbReference type="ARBA" id="ARBA00022803"/>
    </source>
</evidence>
<dbReference type="EMBL" id="BQMJ01000018">
    <property type="protein sequence ID" value="GJQ10733.1"/>
    <property type="molecule type" value="Genomic_DNA"/>
</dbReference>
<dbReference type="Proteomes" id="UP001061958">
    <property type="component" value="Unassembled WGS sequence"/>
</dbReference>
<dbReference type="Pfam" id="PF04278">
    <property type="entry name" value="Tic22"/>
    <property type="match status" value="2"/>
</dbReference>
<reference evidence="8" key="2">
    <citation type="submission" date="2022-01" db="EMBL/GenBank/DDBJ databases">
        <authorList>
            <person name="Hirooka S."/>
            <person name="Miyagishima S.Y."/>
        </authorList>
    </citation>
    <scope>NUCLEOTIDE SEQUENCE</scope>
    <source>
        <strain evidence="8">NBRC 102759</strain>
    </source>
</reference>
<feature type="compositionally biased region" description="Basic and acidic residues" evidence="7">
    <location>
        <begin position="525"/>
        <end position="536"/>
    </location>
</feature>
<gene>
    <name evidence="8" type="ORF">GpartN1_g2524.t1</name>
</gene>
<evidence type="ECO:0000256" key="6">
    <source>
        <dbReference type="PROSITE-ProRule" id="PRU00339"/>
    </source>
</evidence>
<feature type="compositionally biased region" description="Polar residues" evidence="7">
    <location>
        <begin position="580"/>
        <end position="589"/>
    </location>
</feature>
<protein>
    <submittedName>
        <fullName evidence="8">Uncharacterized protein</fullName>
    </submittedName>
</protein>
<evidence type="ECO:0000313" key="9">
    <source>
        <dbReference type="Proteomes" id="UP001061958"/>
    </source>
</evidence>
<evidence type="ECO:0000313" key="8">
    <source>
        <dbReference type="EMBL" id="GJQ10733.1"/>
    </source>
</evidence>
<evidence type="ECO:0000256" key="7">
    <source>
        <dbReference type="SAM" id="MobiDB-lite"/>
    </source>
</evidence>
<dbReference type="InterPro" id="IPR011990">
    <property type="entry name" value="TPR-like_helical_dom_sf"/>
</dbReference>
<comment type="caution">
    <text evidence="8">The sequence shown here is derived from an EMBL/GenBank/DDBJ whole genome shotgun (WGS) entry which is preliminary data.</text>
</comment>
<dbReference type="GO" id="GO:0009507">
    <property type="term" value="C:chloroplast"/>
    <property type="evidence" value="ECO:0007669"/>
    <property type="project" value="UniProtKB-SubCell"/>
</dbReference>
<dbReference type="GO" id="GO:0051879">
    <property type="term" value="F:Hsp90 protein binding"/>
    <property type="evidence" value="ECO:0007669"/>
    <property type="project" value="TreeGrafter"/>
</dbReference>
<dbReference type="GO" id="GO:0015031">
    <property type="term" value="P:protein transport"/>
    <property type="evidence" value="ECO:0007669"/>
    <property type="project" value="InterPro"/>
</dbReference>
<dbReference type="InterPro" id="IPR007378">
    <property type="entry name" value="Tic22-like"/>
</dbReference>
<organism evidence="8 9">
    <name type="scientific">Galdieria partita</name>
    <dbReference type="NCBI Taxonomy" id="83374"/>
    <lineage>
        <taxon>Eukaryota</taxon>
        <taxon>Rhodophyta</taxon>
        <taxon>Bangiophyceae</taxon>
        <taxon>Galdieriales</taxon>
        <taxon>Galdieriaceae</taxon>
        <taxon>Galdieria</taxon>
    </lineage>
</organism>
<dbReference type="Pfam" id="PF13414">
    <property type="entry name" value="TPR_11"/>
    <property type="match status" value="1"/>
</dbReference>
<feature type="repeat" description="TPR" evidence="6">
    <location>
        <begin position="79"/>
        <end position="112"/>
    </location>
</feature>
<dbReference type="Gene3D" id="1.25.40.10">
    <property type="entry name" value="Tetratricopeptide repeat domain"/>
    <property type="match status" value="1"/>
</dbReference>
<dbReference type="PROSITE" id="PS50005">
    <property type="entry name" value="TPR"/>
    <property type="match status" value="2"/>
</dbReference>
<accession>A0A9C7UPC5</accession>
<dbReference type="PANTHER" id="PTHR22904">
    <property type="entry name" value="TPR REPEAT CONTAINING PROTEIN"/>
    <property type="match status" value="1"/>
</dbReference>
<keyword evidence="9" id="KW-1185">Reference proteome</keyword>
<evidence type="ECO:0000256" key="2">
    <source>
        <dbReference type="ARBA" id="ARBA00022528"/>
    </source>
</evidence>
<keyword evidence="4" id="KW-0677">Repeat</keyword>
<dbReference type="Gene3D" id="3.40.1350.100">
    <property type="match status" value="2"/>
</dbReference>
<evidence type="ECO:0000256" key="1">
    <source>
        <dbReference type="ARBA" id="ARBA00004229"/>
    </source>
</evidence>
<sequence>MATESSKEKQIAALKEAGNQHMARGAFGKAVRIYNKAIELDPNNALLYSNRSAAHFNLRNFEAALEDAIKAVQLAPKWWKAYKRKGMSLLHLQYYEEAIATLEQGLALEPENEDIKRHLQYAKDYYDRVQSMFVLPDTETMKKLEEVPVFIVADQIGQPFFVTHEDDQQVCTFYFDYNDAVETLNWIKEENSEYGKKATILPIGLSQAFYLAQEAQKNFCDDLDTTGIDRPGQPSKQKDNSSNEESQKATLLDEDLSQTEPNSQETNAGNGNESKEDEEKTMNSFAFQFRPSLKQVESAVTIIKAQIQAEEASVHEEGQTTEDGAKRQRYCPLHGCHHEEEDEELTVENFNGIPIFQAKGLTLLQNGRQLVPLFFSKEDCEKAWNQLVESDSSLPKDCDMDVGTLEDILQRIAQSTALEFESIIFVAPRESLKVIGKEYPLDEIHGIPREQQQELLKQQRMERRLLKKQLKERPMHSPALYFPTAREVAAAGGSPEAIREAILRNIERKRLLDLLSSFQTLQASSKKDEQSPDHSESQSSSEFNQAPTTLHSLSSGSLRERARAGKWKKRGVAAEHKHNATSSKEVAVQ</sequence>
<comment type="subcellular location">
    <subcellularLocation>
        <location evidence="1">Plastid</location>
        <location evidence="1">Chloroplast</location>
    </subcellularLocation>
</comment>
<keyword evidence="5 6" id="KW-0802">TPR repeat</keyword>
<feature type="region of interest" description="Disordered" evidence="7">
    <location>
        <begin position="523"/>
        <end position="589"/>
    </location>
</feature>
<dbReference type="SMART" id="SM00028">
    <property type="entry name" value="TPR"/>
    <property type="match status" value="3"/>
</dbReference>
<feature type="compositionally biased region" description="Polar residues" evidence="7">
    <location>
        <begin position="258"/>
        <end position="272"/>
    </location>
</feature>
<feature type="compositionally biased region" description="Polar residues" evidence="7">
    <location>
        <begin position="543"/>
        <end position="557"/>
    </location>
</feature>
<dbReference type="InterPro" id="IPR019734">
    <property type="entry name" value="TPR_rpt"/>
</dbReference>
<feature type="repeat" description="TPR" evidence="6">
    <location>
        <begin position="11"/>
        <end position="44"/>
    </location>
</feature>
<dbReference type="Pfam" id="PF13181">
    <property type="entry name" value="TPR_8"/>
    <property type="match status" value="1"/>
</dbReference>
<dbReference type="PANTHER" id="PTHR22904:SF523">
    <property type="entry name" value="STRESS-INDUCED-PHOSPHOPROTEIN 1"/>
    <property type="match status" value="1"/>
</dbReference>
<feature type="compositionally biased region" description="Basic and acidic residues" evidence="7">
    <location>
        <begin position="236"/>
        <end position="247"/>
    </location>
</feature>
<dbReference type="AlphaFoldDB" id="A0A9C7UPC5"/>
<keyword evidence="3" id="KW-0934">Plastid</keyword>
<name>A0A9C7UPC5_9RHOD</name>